<name>A0AAX4JDE4_9MICR</name>
<dbReference type="GO" id="GO:0005085">
    <property type="term" value="F:guanyl-nucleotide exchange factor activity"/>
    <property type="evidence" value="ECO:0007669"/>
    <property type="project" value="InterPro"/>
</dbReference>
<dbReference type="GO" id="GO:0012505">
    <property type="term" value="C:endomembrane system"/>
    <property type="evidence" value="ECO:0007669"/>
    <property type="project" value="UniProtKB-ARBA"/>
</dbReference>
<feature type="region of interest" description="Disordered" evidence="1">
    <location>
        <begin position="733"/>
        <end position="752"/>
    </location>
</feature>
<dbReference type="InterPro" id="IPR000904">
    <property type="entry name" value="Sec7_dom"/>
</dbReference>
<dbReference type="RefSeq" id="XP_065330038.1">
    <property type="nucleotide sequence ID" value="XM_065473966.1"/>
</dbReference>
<evidence type="ECO:0000259" key="2">
    <source>
        <dbReference type="PROSITE" id="PS50190"/>
    </source>
</evidence>
<sequence>MNKLKILLHDLKSQNKEFLDILYKQTNSEKKLFKQIFSINAYTNTDMFNFLSIYELSEHEDLDILHLIVNLKFFPGEKDTDQVILKYFQVLTKSTYPDISYPLFERFIILLNSSMFSYAISNEIFKYFQKFLVFYPEFLDRAIYNLKDDNMKYRLVLDECNVKYVFMIKDVSCLLLENSKSKYLLQGFYDEIPKWYIRSLDENILGFLYYNFDRDEIYSDLCFKYFSELNYSEIISEFKKNQNKIKDDSNTDSNLDYKSNINYRSNIYMDENCKIQYYKSKKEIEKSNSLENIKEKDYKLDISYVELFNDTRDISGLYKIYGKTSWLILRYHPLTNLRILGEFLCSLKNIDFLKEFTSTFDFTNMNVLVALRLYLSGFYLVGESQIVHRVLEIFTAHFVSFSSYEPKFILNLCFSLLLLNTKMYNPHIKSKPSFEEYLSDFDVSEIPEDIKMQDLYNSIKSSKIKFPEKNETSLFNYEIYTKILTLINQEDKLEIQTSNNNINIYLMDKSLVSSDSLLNISHEKFLDLCRYSSFDYLPLYLKYNKSDSYRFLNIFRYYLSHKGDIEIYRIFLNMKTKKYKNILNEIIKKKLSTENLEILQVLYPEDKNDVIFQMIENNIENISSINNLEYERQVYLMSKKINIGLLRKSQYKIKILREVLGTNPRYINREVIDLFKEIDDRSEDSFYTMISIQKEEDMFNYTVQINKTETKSDEIEIGLDKIEEDLDKLNINTNNLTDSKDDEKKKNVSRNNASDNNVLNIKDYKVHYIEKYSINDTTKLFHFYSSSKFILNQAVIKRHISTGKCLRDSDLVTVSNLDNRLIYLILKSEELNNKEVVNYSLWIINLLSTSIPIFIDFFNRNINILKKSSMKISIIKIFISRLKKVVSGLPLCCECQYDKIEDIELFISRIVDNNITSMEDMEFWYKYKREKLERIDN</sequence>
<dbReference type="EMBL" id="CP142731">
    <property type="protein sequence ID" value="WUR03893.1"/>
    <property type="molecule type" value="Genomic_DNA"/>
</dbReference>
<gene>
    <name evidence="3" type="ORF">VNE69_06206</name>
</gene>
<keyword evidence="4" id="KW-1185">Reference proteome</keyword>
<protein>
    <submittedName>
        <fullName evidence="3">Guanine nucleotide exchange factor</fullName>
    </submittedName>
</protein>
<dbReference type="PANTHER" id="PTHR10663:SF388">
    <property type="entry name" value="GOLGI-SPECIFIC BREFELDIN A-RESISTANCE GUANINE NUCLEOTIDE EXCHANGE FACTOR 1"/>
    <property type="match status" value="1"/>
</dbReference>
<evidence type="ECO:0000256" key="1">
    <source>
        <dbReference type="SAM" id="MobiDB-lite"/>
    </source>
</evidence>
<evidence type="ECO:0000313" key="3">
    <source>
        <dbReference type="EMBL" id="WUR03893.1"/>
    </source>
</evidence>
<dbReference type="Pfam" id="PF01369">
    <property type="entry name" value="Sec7"/>
    <property type="match status" value="1"/>
</dbReference>
<dbReference type="GO" id="GO:0005737">
    <property type="term" value="C:cytoplasm"/>
    <property type="evidence" value="ECO:0007669"/>
    <property type="project" value="UniProtKB-ARBA"/>
</dbReference>
<feature type="domain" description="SEC7" evidence="2">
    <location>
        <begin position="275"/>
        <end position="465"/>
    </location>
</feature>
<dbReference type="Gene3D" id="1.10.1000.11">
    <property type="entry name" value="Arf Nucleotide-binding Site Opener,domain 2"/>
    <property type="match status" value="1"/>
</dbReference>
<dbReference type="SUPFAM" id="SSF48425">
    <property type="entry name" value="Sec7 domain"/>
    <property type="match status" value="1"/>
</dbReference>
<dbReference type="PROSITE" id="PS50190">
    <property type="entry name" value="SEC7"/>
    <property type="match status" value="1"/>
</dbReference>
<dbReference type="KEGG" id="vnx:VNE69_06206"/>
<accession>A0AAX4JDE4</accession>
<organism evidence="3 4">
    <name type="scientific">Vairimorpha necatrix</name>
    <dbReference type="NCBI Taxonomy" id="6039"/>
    <lineage>
        <taxon>Eukaryota</taxon>
        <taxon>Fungi</taxon>
        <taxon>Fungi incertae sedis</taxon>
        <taxon>Microsporidia</taxon>
        <taxon>Nosematidae</taxon>
        <taxon>Vairimorpha</taxon>
    </lineage>
</organism>
<dbReference type="InterPro" id="IPR035999">
    <property type="entry name" value="Sec7_dom_sf"/>
</dbReference>
<dbReference type="GO" id="GO:0016192">
    <property type="term" value="P:vesicle-mediated transport"/>
    <property type="evidence" value="ECO:0007669"/>
    <property type="project" value="UniProtKB-ARBA"/>
</dbReference>
<dbReference type="PANTHER" id="PTHR10663">
    <property type="entry name" value="GUANYL-NUCLEOTIDE EXCHANGE FACTOR"/>
    <property type="match status" value="1"/>
</dbReference>
<dbReference type="InterPro" id="IPR023394">
    <property type="entry name" value="Sec7_C_sf"/>
</dbReference>
<dbReference type="AlphaFoldDB" id="A0AAX4JDE4"/>
<dbReference type="GeneID" id="90541703"/>
<evidence type="ECO:0000313" key="4">
    <source>
        <dbReference type="Proteomes" id="UP001334084"/>
    </source>
</evidence>
<dbReference type="Proteomes" id="UP001334084">
    <property type="component" value="Chromosome 6"/>
</dbReference>
<reference evidence="3" key="1">
    <citation type="journal article" date="2024" name="BMC Genomics">
        <title>Functional annotation of a divergent genome using sequence and structure-based similarity.</title>
        <authorList>
            <person name="Svedberg D."/>
            <person name="Winiger R.R."/>
            <person name="Berg A."/>
            <person name="Sharma H."/>
            <person name="Tellgren-Roth C."/>
            <person name="Debrunner-Vossbrinck B.A."/>
            <person name="Vossbrinck C.R."/>
            <person name="Barandun J."/>
        </authorList>
    </citation>
    <scope>NUCLEOTIDE SEQUENCE</scope>
    <source>
        <strain evidence="3">Illinois isolate</strain>
    </source>
</reference>
<dbReference type="SMART" id="SM00222">
    <property type="entry name" value="Sec7"/>
    <property type="match status" value="1"/>
</dbReference>
<proteinExistence type="predicted"/>
<dbReference type="GO" id="GO:0032012">
    <property type="term" value="P:regulation of ARF protein signal transduction"/>
    <property type="evidence" value="ECO:0007669"/>
    <property type="project" value="InterPro"/>
</dbReference>